<organism evidence="1 2">
    <name type="scientific">Strigamia maritima</name>
    <name type="common">European centipede</name>
    <name type="synonym">Geophilus maritimus</name>
    <dbReference type="NCBI Taxonomy" id="126957"/>
    <lineage>
        <taxon>Eukaryota</taxon>
        <taxon>Metazoa</taxon>
        <taxon>Ecdysozoa</taxon>
        <taxon>Arthropoda</taxon>
        <taxon>Myriapoda</taxon>
        <taxon>Chilopoda</taxon>
        <taxon>Pleurostigmophora</taxon>
        <taxon>Geophilomorpha</taxon>
        <taxon>Linotaeniidae</taxon>
        <taxon>Strigamia</taxon>
    </lineage>
</organism>
<accession>T1IWZ1</accession>
<dbReference type="HOGENOM" id="CLU_2625119_0_0_1"/>
<dbReference type="Proteomes" id="UP000014500">
    <property type="component" value="Unassembled WGS sequence"/>
</dbReference>
<dbReference type="EnsemblMetazoa" id="SMAR005719-RA">
    <property type="protein sequence ID" value="SMAR005719-PA"/>
    <property type="gene ID" value="SMAR005719"/>
</dbReference>
<evidence type="ECO:0000313" key="2">
    <source>
        <dbReference type="Proteomes" id="UP000014500"/>
    </source>
</evidence>
<name>T1IWZ1_STRMM</name>
<proteinExistence type="predicted"/>
<reference evidence="1" key="2">
    <citation type="submission" date="2015-02" db="UniProtKB">
        <authorList>
            <consortium name="EnsemblMetazoa"/>
        </authorList>
    </citation>
    <scope>IDENTIFICATION</scope>
</reference>
<reference evidence="2" key="1">
    <citation type="submission" date="2011-05" db="EMBL/GenBank/DDBJ databases">
        <authorList>
            <person name="Richards S.R."/>
            <person name="Qu J."/>
            <person name="Jiang H."/>
            <person name="Jhangiani S.N."/>
            <person name="Agravi P."/>
            <person name="Goodspeed R."/>
            <person name="Gross S."/>
            <person name="Mandapat C."/>
            <person name="Jackson L."/>
            <person name="Mathew T."/>
            <person name="Pu L."/>
            <person name="Thornton R."/>
            <person name="Saada N."/>
            <person name="Wilczek-Boney K.B."/>
            <person name="Lee S."/>
            <person name="Kovar C."/>
            <person name="Wu Y."/>
            <person name="Scherer S.E."/>
            <person name="Worley K.C."/>
            <person name="Muzny D.M."/>
            <person name="Gibbs R."/>
        </authorList>
    </citation>
    <scope>NUCLEOTIDE SEQUENCE</scope>
    <source>
        <strain evidence="2">Brora</strain>
    </source>
</reference>
<keyword evidence="2" id="KW-1185">Reference proteome</keyword>
<dbReference type="AlphaFoldDB" id="T1IWZ1"/>
<dbReference type="PhylomeDB" id="T1IWZ1"/>
<evidence type="ECO:0000313" key="1">
    <source>
        <dbReference type="EnsemblMetazoa" id="SMAR005719-PA"/>
    </source>
</evidence>
<protein>
    <submittedName>
        <fullName evidence="1">Uncharacterized protein</fullName>
    </submittedName>
</protein>
<sequence length="78" mass="8783">MGGGSVMVWGTFGFNGITDPAFITTRMNSQNSKHQQKCDFFQCPDKFKTHLIKSVNIVVLYEFSDVGFVSLLFLVNRS</sequence>
<dbReference type="EMBL" id="JH431635">
    <property type="status" value="NOT_ANNOTATED_CDS"/>
    <property type="molecule type" value="Genomic_DNA"/>
</dbReference>